<proteinExistence type="predicted"/>
<dbReference type="Proteomes" id="UP000712600">
    <property type="component" value="Unassembled WGS sequence"/>
</dbReference>
<gene>
    <name evidence="1" type="ORF">F2Q69_00041885</name>
</gene>
<dbReference type="EMBL" id="QGKX02001621">
    <property type="protein sequence ID" value="KAF3500427.1"/>
    <property type="molecule type" value="Genomic_DNA"/>
</dbReference>
<evidence type="ECO:0000313" key="2">
    <source>
        <dbReference type="Proteomes" id="UP000712600"/>
    </source>
</evidence>
<protein>
    <submittedName>
        <fullName evidence="1">Uncharacterized protein</fullName>
    </submittedName>
</protein>
<accession>A0A8S9NEY2</accession>
<dbReference type="AlphaFoldDB" id="A0A8S9NEY2"/>
<organism evidence="1 2">
    <name type="scientific">Brassica cretica</name>
    <name type="common">Mustard</name>
    <dbReference type="NCBI Taxonomy" id="69181"/>
    <lineage>
        <taxon>Eukaryota</taxon>
        <taxon>Viridiplantae</taxon>
        <taxon>Streptophyta</taxon>
        <taxon>Embryophyta</taxon>
        <taxon>Tracheophyta</taxon>
        <taxon>Spermatophyta</taxon>
        <taxon>Magnoliopsida</taxon>
        <taxon>eudicotyledons</taxon>
        <taxon>Gunneridae</taxon>
        <taxon>Pentapetalae</taxon>
        <taxon>rosids</taxon>
        <taxon>malvids</taxon>
        <taxon>Brassicales</taxon>
        <taxon>Brassicaceae</taxon>
        <taxon>Brassiceae</taxon>
        <taxon>Brassica</taxon>
    </lineage>
</organism>
<name>A0A8S9NEY2_BRACR</name>
<sequence length="77" mass="8802">MMSLSVEGLGRELLECRRELEQVDLTSWELLVLRLLAVMVHDRRRGHPQAEVWLPISSVLELISLRSVIGVVWIGLV</sequence>
<reference evidence="1" key="1">
    <citation type="submission" date="2019-12" db="EMBL/GenBank/DDBJ databases">
        <title>Genome sequencing and annotation of Brassica cretica.</title>
        <authorList>
            <person name="Studholme D.J."/>
            <person name="Sarris P."/>
        </authorList>
    </citation>
    <scope>NUCLEOTIDE SEQUENCE</scope>
    <source>
        <strain evidence="1">PFS-109/04</strain>
        <tissue evidence="1">Leaf</tissue>
    </source>
</reference>
<comment type="caution">
    <text evidence="1">The sequence shown here is derived from an EMBL/GenBank/DDBJ whole genome shotgun (WGS) entry which is preliminary data.</text>
</comment>
<evidence type="ECO:0000313" key="1">
    <source>
        <dbReference type="EMBL" id="KAF3500427.1"/>
    </source>
</evidence>